<dbReference type="Proteomes" id="UP001501469">
    <property type="component" value="Unassembled WGS sequence"/>
</dbReference>
<keyword evidence="1" id="KW-1133">Transmembrane helix</keyword>
<reference evidence="3" key="1">
    <citation type="journal article" date="2019" name="Int. J. Syst. Evol. Microbiol.">
        <title>The Global Catalogue of Microorganisms (GCM) 10K type strain sequencing project: providing services to taxonomists for standard genome sequencing and annotation.</title>
        <authorList>
            <consortium name="The Broad Institute Genomics Platform"/>
            <consortium name="The Broad Institute Genome Sequencing Center for Infectious Disease"/>
            <person name="Wu L."/>
            <person name="Ma J."/>
        </authorList>
    </citation>
    <scope>NUCLEOTIDE SEQUENCE [LARGE SCALE GENOMIC DNA]</scope>
    <source>
        <strain evidence="3">JCM 17225</strain>
    </source>
</reference>
<comment type="caution">
    <text evidence="2">The sequence shown here is derived from an EMBL/GenBank/DDBJ whole genome shotgun (WGS) entry which is preliminary data.</text>
</comment>
<dbReference type="EMBL" id="BAABDK010000003">
    <property type="protein sequence ID" value="GAA4024937.1"/>
    <property type="molecule type" value="Genomic_DNA"/>
</dbReference>
<dbReference type="InterPro" id="IPR007136">
    <property type="entry name" value="DUF347"/>
</dbReference>
<dbReference type="RefSeq" id="WP_345050152.1">
    <property type="nucleotide sequence ID" value="NZ_BAABDK010000003.1"/>
</dbReference>
<evidence type="ECO:0000313" key="3">
    <source>
        <dbReference type="Proteomes" id="UP001501469"/>
    </source>
</evidence>
<feature type="transmembrane region" description="Helical" evidence="1">
    <location>
        <begin position="38"/>
        <end position="57"/>
    </location>
</feature>
<name>A0ABP7TE57_9BACT</name>
<dbReference type="Pfam" id="PF03988">
    <property type="entry name" value="DUF347"/>
    <property type="match status" value="1"/>
</dbReference>
<organism evidence="2 3">
    <name type="scientific">Hymenobacter glaciei</name>
    <dbReference type="NCBI Taxonomy" id="877209"/>
    <lineage>
        <taxon>Bacteria</taxon>
        <taxon>Pseudomonadati</taxon>
        <taxon>Bacteroidota</taxon>
        <taxon>Cytophagia</taxon>
        <taxon>Cytophagales</taxon>
        <taxon>Hymenobacteraceae</taxon>
        <taxon>Hymenobacter</taxon>
    </lineage>
</organism>
<evidence type="ECO:0000313" key="2">
    <source>
        <dbReference type="EMBL" id="GAA4024937.1"/>
    </source>
</evidence>
<accession>A0ABP7TE57</accession>
<gene>
    <name evidence="2" type="ORF">GCM10022409_06150</name>
</gene>
<evidence type="ECO:0000256" key="1">
    <source>
        <dbReference type="SAM" id="Phobius"/>
    </source>
</evidence>
<keyword evidence="1" id="KW-0472">Membrane</keyword>
<proteinExistence type="predicted"/>
<sequence length="66" mass="7401">MKKNTEVTLLFWIMKICATTLGETAGDQLAQTMKVGYAVSSMILIGFFLATLARQLVVRRYIPALY</sequence>
<protein>
    <submittedName>
        <fullName evidence="2">Uncharacterized protein</fullName>
    </submittedName>
</protein>
<keyword evidence="3" id="KW-1185">Reference proteome</keyword>
<keyword evidence="1" id="KW-0812">Transmembrane</keyword>